<dbReference type="GO" id="GO:0006310">
    <property type="term" value="P:DNA recombination"/>
    <property type="evidence" value="ECO:0007669"/>
    <property type="project" value="UniProtKB-KW"/>
</dbReference>
<keyword evidence="1" id="KW-0227">DNA damage</keyword>
<dbReference type="EC" id="5.6.2.3" evidence="1"/>
<dbReference type="Proteomes" id="UP001172457">
    <property type="component" value="Chromosome 4"/>
</dbReference>
<dbReference type="PANTHER" id="PTHR10492:SF96">
    <property type="entry name" value="ATP-DEPENDENT DNA HELICASE"/>
    <property type="match status" value="1"/>
</dbReference>
<proteinExistence type="inferred from homology"/>
<dbReference type="Pfam" id="PF05970">
    <property type="entry name" value="PIF1"/>
    <property type="match status" value="1"/>
</dbReference>
<keyword evidence="1" id="KW-0067">ATP-binding</keyword>
<evidence type="ECO:0000259" key="2">
    <source>
        <dbReference type="Pfam" id="PF05970"/>
    </source>
</evidence>
<comment type="catalytic activity">
    <reaction evidence="1">
        <text>ATP + H2O = ADP + phosphate + H(+)</text>
        <dbReference type="Rhea" id="RHEA:13065"/>
        <dbReference type="ChEBI" id="CHEBI:15377"/>
        <dbReference type="ChEBI" id="CHEBI:15378"/>
        <dbReference type="ChEBI" id="CHEBI:30616"/>
        <dbReference type="ChEBI" id="CHEBI:43474"/>
        <dbReference type="ChEBI" id="CHEBI:456216"/>
        <dbReference type="EC" id="5.6.2.3"/>
    </reaction>
</comment>
<keyword evidence="1" id="KW-0347">Helicase</keyword>
<comment type="cofactor">
    <cofactor evidence="1">
        <name>Mg(2+)</name>
        <dbReference type="ChEBI" id="CHEBI:18420"/>
    </cofactor>
</comment>
<evidence type="ECO:0000256" key="1">
    <source>
        <dbReference type="RuleBase" id="RU363044"/>
    </source>
</evidence>
<dbReference type="GO" id="GO:0006281">
    <property type="term" value="P:DNA repair"/>
    <property type="evidence" value="ECO:0007669"/>
    <property type="project" value="UniProtKB-KW"/>
</dbReference>
<name>A0AA38TDN9_9ASTR</name>
<keyword evidence="1" id="KW-0234">DNA repair</keyword>
<dbReference type="InterPro" id="IPR027417">
    <property type="entry name" value="P-loop_NTPase"/>
</dbReference>
<sequence>MCDDIPRRTSNDLRIPNLYMNDPELEGTVLYELQAILDSHSKAVTDFGLPPLSERLLKELKNREMMEEKSYNREELAEEVVTLVPRLNVDHKKIYDMIMDLIFVYGHGGTGKTFLWRTIINSLRSHGKIVLVVASSGIASLLLPSGRTTHSRYKLPLELTDESICGIKKHTRAKTDLIIWDESPMNDRRCFETLDMTLKDIMDAPNQLFGGKSIVLGGDFRQTLPVKKGASKVEIIASSIAESELWRHFKICTPRQNMRLMQPFQSEEQKNLSEVMEISENQMLAILRVHHGFRFLISIVFQMITTAFQN</sequence>
<dbReference type="GO" id="GO:0043139">
    <property type="term" value="F:5'-3' DNA helicase activity"/>
    <property type="evidence" value="ECO:0007669"/>
    <property type="project" value="UniProtKB-EC"/>
</dbReference>
<dbReference type="GO" id="GO:0005524">
    <property type="term" value="F:ATP binding"/>
    <property type="evidence" value="ECO:0007669"/>
    <property type="project" value="UniProtKB-KW"/>
</dbReference>
<dbReference type="InterPro" id="IPR010285">
    <property type="entry name" value="DNA_helicase_pif1-like_DEAD"/>
</dbReference>
<dbReference type="GO" id="GO:0000723">
    <property type="term" value="P:telomere maintenance"/>
    <property type="evidence" value="ECO:0007669"/>
    <property type="project" value="InterPro"/>
</dbReference>
<dbReference type="EMBL" id="JARYMX010000004">
    <property type="protein sequence ID" value="KAJ9552121.1"/>
    <property type="molecule type" value="Genomic_DNA"/>
</dbReference>
<keyword evidence="4" id="KW-1185">Reference proteome</keyword>
<keyword evidence="1" id="KW-0547">Nucleotide-binding</keyword>
<keyword evidence="1" id="KW-0378">Hydrolase</keyword>
<gene>
    <name evidence="3" type="ORF">OSB04_016166</name>
</gene>
<dbReference type="Gene3D" id="3.40.50.300">
    <property type="entry name" value="P-loop containing nucleotide triphosphate hydrolases"/>
    <property type="match status" value="1"/>
</dbReference>
<protein>
    <recommendedName>
        <fullName evidence="1">ATP-dependent DNA helicase</fullName>
        <ecNumber evidence="1">5.6.2.3</ecNumber>
    </recommendedName>
</protein>
<dbReference type="PANTHER" id="PTHR10492">
    <property type="match status" value="1"/>
</dbReference>
<dbReference type="GO" id="GO:0016787">
    <property type="term" value="F:hydrolase activity"/>
    <property type="evidence" value="ECO:0007669"/>
    <property type="project" value="UniProtKB-KW"/>
</dbReference>
<comment type="caution">
    <text evidence="3">The sequence shown here is derived from an EMBL/GenBank/DDBJ whole genome shotgun (WGS) entry which is preliminary data.</text>
</comment>
<evidence type="ECO:0000313" key="3">
    <source>
        <dbReference type="EMBL" id="KAJ9552121.1"/>
    </source>
</evidence>
<reference evidence="3" key="1">
    <citation type="submission" date="2023-03" db="EMBL/GenBank/DDBJ databases">
        <title>Chromosome-scale reference genome and RAD-based genetic map of yellow starthistle (Centaurea solstitialis) reveal putative structural variation and QTLs associated with invader traits.</title>
        <authorList>
            <person name="Reatini B."/>
            <person name="Cang F.A."/>
            <person name="Jiang Q."/>
            <person name="Mckibben M.T.W."/>
            <person name="Barker M.S."/>
            <person name="Rieseberg L.H."/>
            <person name="Dlugosch K.M."/>
        </authorList>
    </citation>
    <scope>NUCLEOTIDE SEQUENCE</scope>
    <source>
        <strain evidence="3">CAN-66</strain>
        <tissue evidence="3">Leaf</tissue>
    </source>
</reference>
<evidence type="ECO:0000313" key="4">
    <source>
        <dbReference type="Proteomes" id="UP001172457"/>
    </source>
</evidence>
<organism evidence="3 4">
    <name type="scientific">Centaurea solstitialis</name>
    <name type="common">yellow star-thistle</name>
    <dbReference type="NCBI Taxonomy" id="347529"/>
    <lineage>
        <taxon>Eukaryota</taxon>
        <taxon>Viridiplantae</taxon>
        <taxon>Streptophyta</taxon>
        <taxon>Embryophyta</taxon>
        <taxon>Tracheophyta</taxon>
        <taxon>Spermatophyta</taxon>
        <taxon>Magnoliopsida</taxon>
        <taxon>eudicotyledons</taxon>
        <taxon>Gunneridae</taxon>
        <taxon>Pentapetalae</taxon>
        <taxon>asterids</taxon>
        <taxon>campanulids</taxon>
        <taxon>Asterales</taxon>
        <taxon>Asteraceae</taxon>
        <taxon>Carduoideae</taxon>
        <taxon>Cardueae</taxon>
        <taxon>Centaureinae</taxon>
        <taxon>Centaurea</taxon>
    </lineage>
</organism>
<comment type="similarity">
    <text evidence="1">Belongs to the helicase family.</text>
</comment>
<accession>A0AA38TDN9</accession>
<dbReference type="AlphaFoldDB" id="A0AA38TDN9"/>
<keyword evidence="1" id="KW-0233">DNA recombination</keyword>
<dbReference type="SUPFAM" id="SSF52540">
    <property type="entry name" value="P-loop containing nucleoside triphosphate hydrolases"/>
    <property type="match status" value="1"/>
</dbReference>
<feature type="domain" description="DNA helicase Pif1-like DEAD-box helicase" evidence="2">
    <location>
        <begin position="87"/>
        <end position="276"/>
    </location>
</feature>